<comment type="caution">
    <text evidence="2">The sequence shown here is derived from an EMBL/GenBank/DDBJ whole genome shotgun (WGS) entry which is preliminary data.</text>
</comment>
<dbReference type="SUPFAM" id="SSF55729">
    <property type="entry name" value="Acyl-CoA N-acyltransferases (Nat)"/>
    <property type="match status" value="1"/>
</dbReference>
<name>A0ABR1MHL3_9PEZI</name>
<feature type="non-terminal residue" evidence="2">
    <location>
        <position position="163"/>
    </location>
</feature>
<dbReference type="PANTHER" id="PTHR46067:SF27">
    <property type="entry name" value="ACYL-COA N-ACYLTRANSFERASES (NAT) SUPERFAMILY PROTEIN"/>
    <property type="match status" value="1"/>
</dbReference>
<dbReference type="Pfam" id="PF13302">
    <property type="entry name" value="Acetyltransf_3"/>
    <property type="match status" value="1"/>
</dbReference>
<organism evidence="2 3">
    <name type="scientific">Phyllosticta citricarpa</name>
    <dbReference type="NCBI Taxonomy" id="55181"/>
    <lineage>
        <taxon>Eukaryota</taxon>
        <taxon>Fungi</taxon>
        <taxon>Dikarya</taxon>
        <taxon>Ascomycota</taxon>
        <taxon>Pezizomycotina</taxon>
        <taxon>Dothideomycetes</taxon>
        <taxon>Dothideomycetes incertae sedis</taxon>
        <taxon>Botryosphaeriales</taxon>
        <taxon>Phyllostictaceae</taxon>
        <taxon>Phyllosticta</taxon>
    </lineage>
</organism>
<dbReference type="InterPro" id="IPR016181">
    <property type="entry name" value="Acyl_CoA_acyltransferase"/>
</dbReference>
<accession>A0ABR1MHL3</accession>
<gene>
    <name evidence="2" type="ORF">IWX46DRAFT_504001</name>
</gene>
<sequence>ALPWPTPTYAESPKCVIRPYHIRDAGNLTRFANDYLISRWMSYRFPHPYRYNDARSWILQQPRVRTPFNEIQTLIGGISIKPGTDVFNRSAELRFWVAEYHWNRGIATSAVSAFLKKLFFRTQGLSRVTAYTWTRMTTQGERGNPQARRVLEKNAFRREGCLR</sequence>
<evidence type="ECO:0000259" key="1">
    <source>
        <dbReference type="Pfam" id="PF13302"/>
    </source>
</evidence>
<feature type="domain" description="N-acetyltransferase" evidence="1">
    <location>
        <begin position="16"/>
        <end position="156"/>
    </location>
</feature>
<reference evidence="2 3" key="1">
    <citation type="submission" date="2024-04" db="EMBL/GenBank/DDBJ databases">
        <title>Phyllosticta paracitricarpa is synonymous to the EU quarantine fungus P. citricarpa based on phylogenomic analyses.</title>
        <authorList>
            <consortium name="Lawrence Berkeley National Laboratory"/>
            <person name="Van Ingen-Buijs V.A."/>
            <person name="Van Westerhoven A.C."/>
            <person name="Haridas S."/>
            <person name="Skiadas P."/>
            <person name="Martin F."/>
            <person name="Groenewald J.Z."/>
            <person name="Crous P.W."/>
            <person name="Seidl M.F."/>
        </authorList>
    </citation>
    <scope>NUCLEOTIDE SEQUENCE [LARGE SCALE GENOMIC DNA]</scope>
    <source>
        <strain evidence="2 3">CBS 122670</strain>
    </source>
</reference>
<dbReference type="Proteomes" id="UP001365128">
    <property type="component" value="Unassembled WGS sequence"/>
</dbReference>
<dbReference type="EMBL" id="JBBPDW010000014">
    <property type="protein sequence ID" value="KAK7546722.1"/>
    <property type="molecule type" value="Genomic_DNA"/>
</dbReference>
<evidence type="ECO:0000313" key="3">
    <source>
        <dbReference type="Proteomes" id="UP001365128"/>
    </source>
</evidence>
<dbReference type="InterPro" id="IPR000182">
    <property type="entry name" value="GNAT_dom"/>
</dbReference>
<dbReference type="Gene3D" id="3.40.630.30">
    <property type="match status" value="1"/>
</dbReference>
<dbReference type="PANTHER" id="PTHR46067">
    <property type="entry name" value="ACYL-COA N-ACYLTRANSFERASES (NAT) SUPERFAMILY PROTEIN"/>
    <property type="match status" value="1"/>
</dbReference>
<protein>
    <submittedName>
        <fullName evidence="2">Acyl-CoA N-acyltransferase</fullName>
    </submittedName>
</protein>
<evidence type="ECO:0000313" key="2">
    <source>
        <dbReference type="EMBL" id="KAK7546722.1"/>
    </source>
</evidence>
<proteinExistence type="predicted"/>
<keyword evidence="3" id="KW-1185">Reference proteome</keyword>
<feature type="non-terminal residue" evidence="2">
    <location>
        <position position="1"/>
    </location>
</feature>